<comment type="subunit">
    <text evidence="7">Heterotetramer of 2 MoaD subunits and 2 MoaE subunits. Also stable as homodimer. The enzyme changes between these two forms during catalysis.</text>
</comment>
<accession>A0A1B1AHH9</accession>
<evidence type="ECO:0000256" key="5">
    <source>
        <dbReference type="ARBA" id="ARBA00023150"/>
    </source>
</evidence>
<dbReference type="InterPro" id="IPR036563">
    <property type="entry name" value="MoaE_sf"/>
</dbReference>
<evidence type="ECO:0000256" key="4">
    <source>
        <dbReference type="ARBA" id="ARBA00013858"/>
    </source>
</evidence>
<dbReference type="EC" id="2.8.1.12" evidence="3"/>
<evidence type="ECO:0000256" key="1">
    <source>
        <dbReference type="ARBA" id="ARBA00005046"/>
    </source>
</evidence>
<dbReference type="EMBL" id="CP013244">
    <property type="protein sequence ID" value="ANP46013.1"/>
    <property type="molecule type" value="Genomic_DNA"/>
</dbReference>
<evidence type="ECO:0000256" key="3">
    <source>
        <dbReference type="ARBA" id="ARBA00011950"/>
    </source>
</evidence>
<evidence type="ECO:0000256" key="6">
    <source>
        <dbReference type="ARBA" id="ARBA00025448"/>
    </source>
</evidence>
<evidence type="ECO:0000313" key="14">
    <source>
        <dbReference type="Proteomes" id="UP000092498"/>
    </source>
</evidence>
<proteinExistence type="inferred from homology"/>
<gene>
    <name evidence="13" type="ORF">ATE48_08820</name>
</gene>
<evidence type="ECO:0000256" key="2">
    <source>
        <dbReference type="ARBA" id="ARBA00005426"/>
    </source>
</evidence>
<evidence type="ECO:0000256" key="12">
    <source>
        <dbReference type="ARBA" id="ARBA00049878"/>
    </source>
</evidence>
<dbReference type="PANTHER" id="PTHR23404">
    <property type="entry name" value="MOLYBDOPTERIN SYNTHASE RELATED"/>
    <property type="match status" value="1"/>
</dbReference>
<evidence type="ECO:0000256" key="10">
    <source>
        <dbReference type="ARBA" id="ARBA00030781"/>
    </source>
</evidence>
<comment type="similarity">
    <text evidence="2">Belongs to the MoaE family.</text>
</comment>
<comment type="pathway">
    <text evidence="1">Cofactor biosynthesis; molybdopterin biosynthesis.</text>
</comment>
<protein>
    <recommendedName>
        <fullName evidence="4">Molybdopterin synthase catalytic subunit</fullName>
        <ecNumber evidence="3">2.8.1.12</ecNumber>
    </recommendedName>
    <alternativeName>
        <fullName evidence="10">MPT synthase subunit 2</fullName>
    </alternativeName>
    <alternativeName>
        <fullName evidence="8">Molybdenum cofactor biosynthesis protein E</fullName>
    </alternativeName>
    <alternativeName>
        <fullName evidence="9">Molybdopterin-converting factor large subunit</fullName>
    </alternativeName>
    <alternativeName>
        <fullName evidence="11">Molybdopterin-converting factor subunit 2</fullName>
    </alternativeName>
</protein>
<dbReference type="FunCoup" id="A0A1B1AHH9">
    <property type="interactions" value="510"/>
</dbReference>
<evidence type="ECO:0000256" key="11">
    <source>
        <dbReference type="ARBA" id="ARBA00032474"/>
    </source>
</evidence>
<dbReference type="OrthoDB" id="9803224at2"/>
<dbReference type="RefSeq" id="WP_066770266.1">
    <property type="nucleotide sequence ID" value="NZ_CP013244.1"/>
</dbReference>
<dbReference type="KEGG" id="cbot:ATE48_08820"/>
<dbReference type="AlphaFoldDB" id="A0A1B1AHH9"/>
<evidence type="ECO:0000256" key="9">
    <source>
        <dbReference type="ARBA" id="ARBA00030407"/>
    </source>
</evidence>
<dbReference type="Pfam" id="PF02391">
    <property type="entry name" value="MoaE"/>
    <property type="match status" value="1"/>
</dbReference>
<dbReference type="Proteomes" id="UP000092498">
    <property type="component" value="Chromosome"/>
</dbReference>
<dbReference type="GO" id="GO:0006777">
    <property type="term" value="P:Mo-molybdopterin cofactor biosynthetic process"/>
    <property type="evidence" value="ECO:0007669"/>
    <property type="project" value="UniProtKB-KW"/>
</dbReference>
<dbReference type="GO" id="GO:0030366">
    <property type="term" value="F:molybdopterin synthase activity"/>
    <property type="evidence" value="ECO:0007669"/>
    <property type="project" value="UniProtKB-EC"/>
</dbReference>
<comment type="function">
    <text evidence="6">Converts molybdopterin precursor Z into molybdopterin. This requires the incorporation of two sulfur atoms into precursor Z to generate a dithiolene group. The sulfur is provided by MoaD.</text>
</comment>
<evidence type="ECO:0000313" key="13">
    <source>
        <dbReference type="EMBL" id="ANP46013.1"/>
    </source>
</evidence>
<comment type="catalytic activity">
    <reaction evidence="12">
        <text>2 [molybdopterin-synthase sulfur-carrier protein]-C-terminal-Gly-aminoethanethioate + cyclic pyranopterin phosphate + H2O = molybdopterin + 2 [molybdopterin-synthase sulfur-carrier protein]-C-terminal Gly-Gly + 2 H(+)</text>
        <dbReference type="Rhea" id="RHEA:26333"/>
        <dbReference type="Rhea" id="RHEA-COMP:12202"/>
        <dbReference type="Rhea" id="RHEA-COMP:19907"/>
        <dbReference type="ChEBI" id="CHEBI:15377"/>
        <dbReference type="ChEBI" id="CHEBI:15378"/>
        <dbReference type="ChEBI" id="CHEBI:58698"/>
        <dbReference type="ChEBI" id="CHEBI:59648"/>
        <dbReference type="ChEBI" id="CHEBI:90778"/>
        <dbReference type="ChEBI" id="CHEBI:232372"/>
        <dbReference type="EC" id="2.8.1.12"/>
    </reaction>
</comment>
<keyword evidence="5" id="KW-0501">Molybdenum cofactor biosynthesis</keyword>
<dbReference type="UniPathway" id="UPA00344"/>
<evidence type="ECO:0000256" key="7">
    <source>
        <dbReference type="ARBA" id="ARBA00026066"/>
    </source>
</evidence>
<dbReference type="STRING" id="1759059.ATE48_08820"/>
<dbReference type="InterPro" id="IPR003448">
    <property type="entry name" value="Mopterin_biosynth_MoaE"/>
</dbReference>
<dbReference type="InParanoid" id="A0A1B1AHH9"/>
<evidence type="ECO:0000256" key="8">
    <source>
        <dbReference type="ARBA" id="ARBA00029745"/>
    </source>
</evidence>
<sequence>MIRTLITPDPFSPETEMQALSKERDSEAGALASFVGYCRSANGAVSQLELDHYPGFTEAEVSRLAHSVAARHDLLDLLVIHRIGVIPANDPIVLVAALSCHRAEAFAAVAEMMDYLKTDAPFWKSETGPDGSRWIEPVAADYARRAEHTK</sequence>
<keyword evidence="14" id="KW-1185">Reference proteome</keyword>
<dbReference type="SUPFAM" id="SSF54690">
    <property type="entry name" value="Molybdopterin synthase subunit MoaE"/>
    <property type="match status" value="1"/>
</dbReference>
<name>A0A1B1AHH9_9PROT</name>
<reference evidence="13 14" key="1">
    <citation type="submission" date="2015-11" db="EMBL/GenBank/DDBJ databases">
        <title>Whole-Genome Sequence of Candidatus Oderbacter manganicum from the National Park Lower Oder Valley, Germany.</title>
        <authorList>
            <person name="Braun B."/>
            <person name="Liere K."/>
            <person name="Szewzyk U."/>
        </authorList>
    </citation>
    <scope>NUCLEOTIDE SEQUENCE [LARGE SCALE GENOMIC DNA]</scope>
    <source>
        <strain evidence="13 14">OTSz_A_272</strain>
    </source>
</reference>
<organism evidence="13 14">
    <name type="scientific">Candidatus Viadribacter manganicus</name>
    <dbReference type="NCBI Taxonomy" id="1759059"/>
    <lineage>
        <taxon>Bacteria</taxon>
        <taxon>Pseudomonadati</taxon>
        <taxon>Pseudomonadota</taxon>
        <taxon>Alphaproteobacteria</taxon>
        <taxon>Hyphomonadales</taxon>
        <taxon>Hyphomonadaceae</taxon>
        <taxon>Candidatus Viadribacter</taxon>
    </lineage>
</organism>
<dbReference type="CDD" id="cd00756">
    <property type="entry name" value="MoaE"/>
    <property type="match status" value="1"/>
</dbReference>
<dbReference type="Gene3D" id="3.90.1170.40">
    <property type="entry name" value="Molybdopterin biosynthesis MoaE subunit"/>
    <property type="match status" value="1"/>
</dbReference>